<dbReference type="Gene3D" id="3.40.50.1820">
    <property type="entry name" value="alpha/beta hydrolase"/>
    <property type="match status" value="1"/>
</dbReference>
<dbReference type="EMBL" id="CP001016">
    <property type="protein sequence ID" value="ACB93838.1"/>
    <property type="molecule type" value="Genomic_DNA"/>
</dbReference>
<dbReference type="PANTHER" id="PTHR48081:SF6">
    <property type="entry name" value="PEPTIDASE S9 PROLYL OLIGOPEPTIDASE CATALYTIC DOMAIN-CONTAINING PROTEIN"/>
    <property type="match status" value="1"/>
</dbReference>
<evidence type="ECO:0000256" key="1">
    <source>
        <dbReference type="ARBA" id="ARBA00022801"/>
    </source>
</evidence>
<evidence type="ECO:0000313" key="5">
    <source>
        <dbReference type="Proteomes" id="UP000001695"/>
    </source>
</evidence>
<gene>
    <name evidence="4" type="ordered locus">Bind_0181</name>
</gene>
<dbReference type="HOGENOM" id="CLU_012494_5_1_5"/>
<feature type="chain" id="PRO_5002778891" description="BD-FAE-like domain-containing protein" evidence="2">
    <location>
        <begin position="24"/>
        <end position="329"/>
    </location>
</feature>
<dbReference type="Pfam" id="PF20434">
    <property type="entry name" value="BD-FAE"/>
    <property type="match status" value="1"/>
</dbReference>
<name>B2IBW6_BEII9</name>
<evidence type="ECO:0000259" key="3">
    <source>
        <dbReference type="Pfam" id="PF20434"/>
    </source>
</evidence>
<organism evidence="4 5">
    <name type="scientific">Beijerinckia indica subsp. indica (strain ATCC 9039 / DSM 1715 / NCIMB 8712)</name>
    <dbReference type="NCBI Taxonomy" id="395963"/>
    <lineage>
        <taxon>Bacteria</taxon>
        <taxon>Pseudomonadati</taxon>
        <taxon>Pseudomonadota</taxon>
        <taxon>Alphaproteobacteria</taxon>
        <taxon>Hyphomicrobiales</taxon>
        <taxon>Beijerinckiaceae</taxon>
        <taxon>Beijerinckia</taxon>
    </lineage>
</organism>
<dbReference type="OrthoDB" id="9771666at2"/>
<dbReference type="STRING" id="395963.Bind_0181"/>
<evidence type="ECO:0000313" key="4">
    <source>
        <dbReference type="EMBL" id="ACB93838.1"/>
    </source>
</evidence>
<dbReference type="InterPro" id="IPR050300">
    <property type="entry name" value="GDXG_lipolytic_enzyme"/>
</dbReference>
<keyword evidence="1" id="KW-0378">Hydrolase</keyword>
<dbReference type="SUPFAM" id="SSF53474">
    <property type="entry name" value="alpha/beta-Hydrolases"/>
    <property type="match status" value="1"/>
</dbReference>
<reference evidence="5" key="1">
    <citation type="submission" date="2008-03" db="EMBL/GenBank/DDBJ databases">
        <title>Complete sequence of chromosome of Beijerinckia indica subsp. indica ATCC 9039.</title>
        <authorList>
            <consortium name="US DOE Joint Genome Institute"/>
            <person name="Copeland A."/>
            <person name="Lucas S."/>
            <person name="Lapidus A."/>
            <person name="Glavina del Rio T."/>
            <person name="Dalin E."/>
            <person name="Tice H."/>
            <person name="Bruce D."/>
            <person name="Goodwin L."/>
            <person name="Pitluck S."/>
            <person name="LaButti K."/>
            <person name="Schmutz J."/>
            <person name="Larimer F."/>
            <person name="Land M."/>
            <person name="Hauser L."/>
            <person name="Kyrpides N."/>
            <person name="Mikhailova N."/>
            <person name="Dunfield P.F."/>
            <person name="Dedysh S.N."/>
            <person name="Liesack W."/>
            <person name="Saw J.H."/>
            <person name="Alam M."/>
            <person name="Chen Y."/>
            <person name="Murrell J.C."/>
            <person name="Richardson P."/>
        </authorList>
    </citation>
    <scope>NUCLEOTIDE SEQUENCE [LARGE SCALE GENOMIC DNA]</scope>
    <source>
        <strain evidence="5">ATCC 9039 / DSM 1715 / NCIMB 8712</strain>
    </source>
</reference>
<protein>
    <recommendedName>
        <fullName evidence="3">BD-FAE-like domain-containing protein</fullName>
    </recommendedName>
</protein>
<dbReference type="KEGG" id="bid:Bind_0181"/>
<feature type="domain" description="BD-FAE-like" evidence="3">
    <location>
        <begin position="97"/>
        <end position="281"/>
    </location>
</feature>
<dbReference type="Proteomes" id="UP000001695">
    <property type="component" value="Chromosome"/>
</dbReference>
<evidence type="ECO:0000256" key="2">
    <source>
        <dbReference type="SAM" id="SignalP"/>
    </source>
</evidence>
<sequence length="329" mass="35842">MNRRHILTAGLSVTGLCAFSAYAAPYYGFQQDHSQWTQRVSRRDQLAVEEHIPLWEGSPPGGGGPAGPEALNYKGTLTNVSVPTISLYRPAVPNGAAILIAAGGGYHHIQMGKEAVPAAEWLNSLGITAFILAYRLPEEGWGAGRIAPFQDAQRALRLIRGRSSSFGIDPSRLGVLGFSAGAHLLGMRATRPDWSCYPPMDAFDNISDESALNLLIYPIVTLEPPYQDTQTCRILLGPDPKRHEASEWSVQTYVRRDDAPFFLVQASDDPISNPAHTAILEAACQRKGVAVARHLFPTGGHGFGLGSPGTQTVEWPSMAEHWMRQMKFI</sequence>
<proteinExistence type="predicted"/>
<dbReference type="eggNOG" id="COG0657">
    <property type="taxonomic scope" value="Bacteria"/>
</dbReference>
<accession>B2IBW6</accession>
<keyword evidence="5" id="KW-1185">Reference proteome</keyword>
<dbReference type="InterPro" id="IPR029058">
    <property type="entry name" value="AB_hydrolase_fold"/>
</dbReference>
<dbReference type="GO" id="GO:0016787">
    <property type="term" value="F:hydrolase activity"/>
    <property type="evidence" value="ECO:0007669"/>
    <property type="project" value="UniProtKB-KW"/>
</dbReference>
<dbReference type="RefSeq" id="WP_012383196.1">
    <property type="nucleotide sequence ID" value="NC_010581.1"/>
</dbReference>
<dbReference type="InterPro" id="IPR049492">
    <property type="entry name" value="BD-FAE-like_dom"/>
</dbReference>
<dbReference type="AlphaFoldDB" id="B2IBW6"/>
<keyword evidence="2" id="KW-0732">Signal</keyword>
<dbReference type="PANTHER" id="PTHR48081">
    <property type="entry name" value="AB HYDROLASE SUPERFAMILY PROTEIN C4A8.06C"/>
    <property type="match status" value="1"/>
</dbReference>
<reference evidence="4 5" key="2">
    <citation type="journal article" date="2010" name="J. Bacteriol.">
        <title>Complete genome sequence of Beijerinckia indica subsp. indica.</title>
        <authorList>
            <person name="Tamas I."/>
            <person name="Dedysh S.N."/>
            <person name="Liesack W."/>
            <person name="Stott M.B."/>
            <person name="Alam M."/>
            <person name="Murrell J.C."/>
            <person name="Dunfield P.F."/>
        </authorList>
    </citation>
    <scope>NUCLEOTIDE SEQUENCE [LARGE SCALE GENOMIC DNA]</scope>
    <source>
        <strain evidence="5">ATCC 9039 / DSM 1715 / NCIMB 8712</strain>
    </source>
</reference>
<feature type="signal peptide" evidence="2">
    <location>
        <begin position="1"/>
        <end position="23"/>
    </location>
</feature>